<proteinExistence type="predicted"/>
<reference evidence="1" key="2">
    <citation type="submission" date="2014-06" db="EMBL/GenBank/DDBJ databases">
        <authorList>
            <person name="Hu T."/>
            <person name="Eisen M.B."/>
            <person name="Thornton K.R."/>
            <person name="Andolfatto P."/>
        </authorList>
    </citation>
    <scope>NUCLEOTIDE SEQUENCE</scope>
    <source>
        <strain evidence="1">W501</strain>
    </source>
</reference>
<reference evidence="1" key="3">
    <citation type="submission" date="2015-04" db="EMBL/GenBank/DDBJ databases">
        <authorList>
            <consortium name="FlyBase"/>
        </authorList>
    </citation>
    <scope>NUCLEOTIDE SEQUENCE</scope>
    <source>
        <strain evidence="1">W501</strain>
    </source>
</reference>
<reference evidence="1" key="1">
    <citation type="journal article" date="2013" name="Genome Res.">
        <title>A second-generation assembly of the Drosophila simulans genome provides new insights into patterns of lineage-specific divergence.</title>
        <authorList>
            <person name="Hu T.T."/>
            <person name="Eisen M.B."/>
            <person name="Thornton K.R."/>
            <person name="Andolfatto P."/>
        </authorList>
    </citation>
    <scope>NUCLEOTIDE SEQUENCE [LARGE SCALE GENOMIC DNA]</scope>
    <source>
        <strain evidence="1">W501</strain>
    </source>
</reference>
<dbReference type="AlphaFoldDB" id="A0A0J9TSX7"/>
<dbReference type="Proteomes" id="UP000035880">
    <property type="component" value="Chromosome 2L"/>
</dbReference>
<evidence type="ECO:0000313" key="1">
    <source>
        <dbReference type="EMBL" id="KMY91390.1"/>
    </source>
</evidence>
<gene>
    <name evidence="1" type="primary">Dsim\GD29504</name>
    <name evidence="1" type="ORF">Dsimw501_GD29504</name>
</gene>
<organism evidence="1">
    <name type="scientific">Drosophila simulans</name>
    <name type="common">Fruit fly</name>
    <dbReference type="NCBI Taxonomy" id="7240"/>
    <lineage>
        <taxon>Eukaryota</taxon>
        <taxon>Metazoa</taxon>
        <taxon>Ecdysozoa</taxon>
        <taxon>Arthropoda</taxon>
        <taxon>Hexapoda</taxon>
        <taxon>Insecta</taxon>
        <taxon>Pterygota</taxon>
        <taxon>Neoptera</taxon>
        <taxon>Endopterygota</taxon>
        <taxon>Diptera</taxon>
        <taxon>Brachycera</taxon>
        <taxon>Muscomorpha</taxon>
        <taxon>Ephydroidea</taxon>
        <taxon>Drosophilidae</taxon>
        <taxon>Drosophila</taxon>
        <taxon>Sophophora</taxon>
    </lineage>
</organism>
<accession>A0A0J9TSX7</accession>
<name>A0A0J9TSX7_DROSI</name>
<dbReference type="EMBL" id="CM002910">
    <property type="protein sequence ID" value="KMY91390.1"/>
    <property type="molecule type" value="Genomic_DNA"/>
</dbReference>
<dbReference type="KEGG" id="dsi:Dsimw501_GD29504"/>
<sequence length="102" mass="11340">MIVTIVLTTVQNGIILAAVGVLSWPNTIPAAFSSAGPSASPYAYFFKDRNQKAPFEFLERLVLSADRRLSGNWTNLTPENTSPCWGCHMIRQKDIKLDKKTL</sequence>
<dbReference type="Bgee" id="FBgn0270794">
    <property type="expression patterns" value="Expressed in embryo and 3 other cell types or tissues"/>
</dbReference>
<protein>
    <submittedName>
        <fullName evidence="1">Uncharacterized protein</fullName>
    </submittedName>
</protein>